<keyword evidence="2 3" id="KW-0175">Coiled coil</keyword>
<reference evidence="6" key="1">
    <citation type="submission" date="2021-01" db="UniProtKB">
        <authorList>
            <consortium name="EnsemblMetazoa"/>
        </authorList>
    </citation>
    <scope>IDENTIFICATION</scope>
    <source>
        <strain evidence="6">DH4</strain>
    </source>
</reference>
<protein>
    <submittedName>
        <fullName evidence="8">Dynein regulatory complex protein 1 isoform X1</fullName>
    </submittedName>
</protein>
<evidence type="ECO:0000259" key="5">
    <source>
        <dbReference type="Pfam" id="PF14775"/>
    </source>
</evidence>
<dbReference type="OrthoDB" id="10260459at2759"/>
<dbReference type="KEGG" id="ame:100578233"/>
<feature type="domain" description="Dynein regulatory complex protein 1 C-terminal" evidence="5">
    <location>
        <begin position="704"/>
        <end position="758"/>
    </location>
</feature>
<dbReference type="GO" id="GO:0060285">
    <property type="term" value="P:cilium-dependent cell motility"/>
    <property type="evidence" value="ECO:0007669"/>
    <property type="project" value="TreeGrafter"/>
</dbReference>
<reference evidence="8" key="2">
    <citation type="submission" date="2025-04" db="UniProtKB">
        <authorList>
            <consortium name="RefSeq"/>
        </authorList>
    </citation>
    <scope>IDENTIFICATION</scope>
    <source>
        <strain evidence="8">DH4</strain>
        <tissue evidence="8">Whole body</tissue>
    </source>
</reference>
<dbReference type="EnsemblMetazoa" id="XM_016911361">
    <property type="protein sequence ID" value="XP_016766850"/>
    <property type="gene ID" value="LOC100578233"/>
</dbReference>
<evidence type="ECO:0000313" key="8">
    <source>
        <dbReference type="RefSeq" id="XP_016766850.2"/>
    </source>
</evidence>
<name>A0A7M7IJ97_APIME</name>
<evidence type="ECO:0000256" key="3">
    <source>
        <dbReference type="SAM" id="Coils"/>
    </source>
</evidence>
<accession>A0A7M7IJ97</accession>
<dbReference type="RefSeq" id="XP_016766850.2">
    <property type="nucleotide sequence ID" value="XM_016911361.2"/>
</dbReference>
<dbReference type="GO" id="GO:0005858">
    <property type="term" value="C:axonemal dynein complex"/>
    <property type="evidence" value="ECO:0007669"/>
    <property type="project" value="InterPro"/>
</dbReference>
<feature type="coiled-coil region" evidence="3">
    <location>
        <begin position="320"/>
        <end position="372"/>
    </location>
</feature>
<feature type="coiled-coil region" evidence="3">
    <location>
        <begin position="730"/>
        <end position="757"/>
    </location>
</feature>
<evidence type="ECO:0000313" key="7">
    <source>
        <dbReference type="Proteomes" id="UP000005203"/>
    </source>
</evidence>
<dbReference type="PANTHER" id="PTHR21625">
    <property type="entry name" value="NYD-SP28 PROTEIN"/>
    <property type="match status" value="1"/>
</dbReference>
<feature type="domain" description="Dynein regulatory complex protein 1/2 N-terminal" evidence="4">
    <location>
        <begin position="86"/>
        <end position="186"/>
    </location>
</feature>
<dbReference type="Pfam" id="PF14772">
    <property type="entry name" value="NYD-SP28"/>
    <property type="match status" value="1"/>
</dbReference>
<dbReference type="InterPro" id="IPR029440">
    <property type="entry name" value="DRC1_C"/>
</dbReference>
<feature type="coiled-coil region" evidence="3">
    <location>
        <begin position="89"/>
        <end position="126"/>
    </location>
</feature>
<evidence type="ECO:0000256" key="2">
    <source>
        <dbReference type="ARBA" id="ARBA00023054"/>
    </source>
</evidence>
<dbReference type="AlphaFoldDB" id="A0A7M7IJ97"/>
<comment type="similarity">
    <text evidence="1">Belongs to the DRC1 family.</text>
</comment>
<dbReference type="GO" id="GO:0003352">
    <property type="term" value="P:regulation of cilium movement"/>
    <property type="evidence" value="ECO:0007669"/>
    <property type="project" value="TreeGrafter"/>
</dbReference>
<gene>
    <name evidence="8" type="primary">LOC100578233</name>
</gene>
<dbReference type="PANTHER" id="PTHR21625:SF1">
    <property type="entry name" value="DYNEIN REGULATORY COMPLEX PROTEIN 1"/>
    <property type="match status" value="1"/>
</dbReference>
<organism evidence="6">
    <name type="scientific">Apis mellifera</name>
    <name type="common">Honeybee</name>
    <dbReference type="NCBI Taxonomy" id="7460"/>
    <lineage>
        <taxon>Eukaryota</taxon>
        <taxon>Metazoa</taxon>
        <taxon>Ecdysozoa</taxon>
        <taxon>Arthropoda</taxon>
        <taxon>Hexapoda</taxon>
        <taxon>Insecta</taxon>
        <taxon>Pterygota</taxon>
        <taxon>Neoptera</taxon>
        <taxon>Endopterygota</taxon>
        <taxon>Hymenoptera</taxon>
        <taxon>Apocrita</taxon>
        <taxon>Aculeata</taxon>
        <taxon>Apoidea</taxon>
        <taxon>Anthophila</taxon>
        <taxon>Apidae</taxon>
        <taxon>Apis</taxon>
    </lineage>
</organism>
<feature type="coiled-coil region" evidence="3">
    <location>
        <begin position="176"/>
        <end position="203"/>
    </location>
</feature>
<proteinExistence type="inferred from homology"/>
<accession>A0A8B7KHS7</accession>
<evidence type="ECO:0000259" key="4">
    <source>
        <dbReference type="Pfam" id="PF14772"/>
    </source>
</evidence>
<dbReference type="Proteomes" id="UP000005203">
    <property type="component" value="Linkage group LG3"/>
</dbReference>
<dbReference type="InterPro" id="IPR039505">
    <property type="entry name" value="DRC1/2_N"/>
</dbReference>
<feature type="coiled-coil region" evidence="3">
    <location>
        <begin position="245"/>
        <end position="294"/>
    </location>
</feature>
<evidence type="ECO:0000313" key="6">
    <source>
        <dbReference type="EnsemblMetazoa" id="XP_016766850"/>
    </source>
</evidence>
<dbReference type="GO" id="GO:0070286">
    <property type="term" value="P:axonemal dynein complex assembly"/>
    <property type="evidence" value="ECO:0007669"/>
    <property type="project" value="InterPro"/>
</dbReference>
<evidence type="ECO:0000256" key="1">
    <source>
        <dbReference type="ARBA" id="ARBA00009688"/>
    </source>
</evidence>
<dbReference type="GeneID" id="100578233"/>
<keyword evidence="7" id="KW-1185">Reference proteome</keyword>
<dbReference type="InterPro" id="IPR039750">
    <property type="entry name" value="DRC1/DRC2"/>
</dbReference>
<sequence length="782" mass="92197">MSIFNKSDISQIIEEPSILSTDPAERKLARRLRIQRRIEERDKQIKAQDQEIEEITDIEKQIFDSIEALEKLTVEGDEVIAGVRIANDAKELERRKEVEEKRQKLLEILEEENKICMEKYDEITKKWPDILALKHPLDIHDEIELQNAKGLEILKKKDDFIALLKQELEDADLTFAEDVKKQNEDINLLIERMESQVKTMTNAYRHEMELIETAIESERKILMEISMEKWNVLYKKLQEDTFEEREKRKEIIKEYEKEMEKVIIEHQEEFRKHKITYELEIQNLQQEVQNMKALCIMNVEKLDYNFAVLKRRDEENTIVKNQQKRKINKLQDIINNLKKTHSDLEESKKMEIQKLTNQILKSQKSVLELEKKSDYLAIINDKKYMQVWDMNIKTANELIDKILTADRIIHEQLLLLEWKPPEEQLLKKEDLPSYCGAMCALKTEQEEAKKRRTISKLYKPPTTLEEINLERRLLNHIFKLISNQCDHFIEDTLKILLSEYTEENNLLIRLDKVFEALKITNEQELQFLLNFFLPYAHCPTCIIKIVKIPSEEITESSSLSTLPCDICEDDFGTEEIKLIGAVKAALLDELKTSDKCETETQTKEIVSEESVSTESTPVDDTFIASTCISEGIIEVTDTDGESKRLLTCDKGHLLAIETEFVLSAVKEFVERCEFVKREISLDKATIKEKITVSRNITERDIIDFWERYRNIFSKDKEKLWDNLLVGLKQYYEVLKERHKLNAEIKALRKQNTEMRRLLSGNIPEPEIMQQIRKDIMNSTFDM</sequence>
<dbReference type="Pfam" id="PF14775">
    <property type="entry name" value="NYD-SP28_assoc"/>
    <property type="match status" value="1"/>
</dbReference>